<dbReference type="EMBL" id="CAJVQC010066253">
    <property type="protein sequence ID" value="CAG8806250.1"/>
    <property type="molecule type" value="Genomic_DNA"/>
</dbReference>
<feature type="non-terminal residue" evidence="1">
    <location>
        <position position="70"/>
    </location>
</feature>
<sequence length="70" mass="8177">KNNKAQVVQLYGTLAKLRCNVCTNIYDFTLQYCDIFKQGKVLKCTNVKREEKEEKRPHTIGQLKPTVILY</sequence>
<name>A0ACA9RQN8_9GLOM</name>
<protein>
    <submittedName>
        <fullName evidence="1">35580_t:CDS:1</fullName>
    </submittedName>
</protein>
<feature type="non-terminal residue" evidence="1">
    <location>
        <position position="1"/>
    </location>
</feature>
<keyword evidence="2" id="KW-1185">Reference proteome</keyword>
<proteinExistence type="predicted"/>
<accession>A0ACA9RQN8</accession>
<evidence type="ECO:0000313" key="1">
    <source>
        <dbReference type="EMBL" id="CAG8806250.1"/>
    </source>
</evidence>
<organism evidence="1 2">
    <name type="scientific">Racocetra persica</name>
    <dbReference type="NCBI Taxonomy" id="160502"/>
    <lineage>
        <taxon>Eukaryota</taxon>
        <taxon>Fungi</taxon>
        <taxon>Fungi incertae sedis</taxon>
        <taxon>Mucoromycota</taxon>
        <taxon>Glomeromycotina</taxon>
        <taxon>Glomeromycetes</taxon>
        <taxon>Diversisporales</taxon>
        <taxon>Gigasporaceae</taxon>
        <taxon>Racocetra</taxon>
    </lineage>
</organism>
<reference evidence="1" key="1">
    <citation type="submission" date="2021-06" db="EMBL/GenBank/DDBJ databases">
        <authorList>
            <person name="Kallberg Y."/>
            <person name="Tangrot J."/>
            <person name="Rosling A."/>
        </authorList>
    </citation>
    <scope>NUCLEOTIDE SEQUENCE</scope>
    <source>
        <strain evidence="1">MA461A</strain>
    </source>
</reference>
<dbReference type="Proteomes" id="UP000789920">
    <property type="component" value="Unassembled WGS sequence"/>
</dbReference>
<evidence type="ECO:0000313" key="2">
    <source>
        <dbReference type="Proteomes" id="UP000789920"/>
    </source>
</evidence>
<comment type="caution">
    <text evidence="1">The sequence shown here is derived from an EMBL/GenBank/DDBJ whole genome shotgun (WGS) entry which is preliminary data.</text>
</comment>
<gene>
    <name evidence="1" type="ORF">RPERSI_LOCUS22115</name>
</gene>